<evidence type="ECO:0000256" key="1">
    <source>
        <dbReference type="SAM" id="MobiDB-lite"/>
    </source>
</evidence>
<feature type="region of interest" description="Disordered" evidence="1">
    <location>
        <begin position="435"/>
        <end position="456"/>
    </location>
</feature>
<protein>
    <submittedName>
        <fullName evidence="2">2-polyprenyl-6-methoxyphenol hydroxylase</fullName>
    </submittedName>
</protein>
<name>A0A1H8VJH3_9ACTN</name>
<evidence type="ECO:0000313" key="2">
    <source>
        <dbReference type="EMBL" id="SEP15444.1"/>
    </source>
</evidence>
<keyword evidence="3" id="KW-1185">Reference proteome</keyword>
<organism evidence="2 3">
    <name type="scientific">Trujillonella endophytica</name>
    <dbReference type="NCBI Taxonomy" id="673521"/>
    <lineage>
        <taxon>Bacteria</taxon>
        <taxon>Bacillati</taxon>
        <taxon>Actinomycetota</taxon>
        <taxon>Actinomycetes</taxon>
        <taxon>Geodermatophilales</taxon>
        <taxon>Geodermatophilaceae</taxon>
        <taxon>Trujillonella</taxon>
    </lineage>
</organism>
<feature type="compositionally biased region" description="Pro residues" evidence="1">
    <location>
        <begin position="442"/>
        <end position="454"/>
    </location>
</feature>
<dbReference type="SUPFAM" id="SSF51905">
    <property type="entry name" value="FAD/NAD(P)-binding domain"/>
    <property type="match status" value="1"/>
</dbReference>
<sequence length="465" mass="49227">MAGIVICGGSVIGLCAGMMLARDGHEVTVLEGDPDGAPVTPDEAWAAWRRRGVAQFRQPHNLFARFREVADRELPGLTDRLLAAGCVWVDFLDPLPPSIADRAPRPGDERLRFITGRRPVVESVVATAAAEQPGLTVRRGVRVAGLVAGPSAVAGVPHVTGVRTTTGDELPADLVVDATGRRTPAADWLTGIGARPPEVEAEDRGFVYYTRYFTGPRRPPRMGPTLMPAGSISVLTLDGDNDTWSVTLFGLSGDAPLKQLRSPDAFTRVVSALPLQAHWLDGAPLDGVLAMAGILDCHRSLVVDGDPIVTGYLAVGDAWACTNPSAGRGLSVGLVQAQLLRTVVAAHLGDPATLATAFDEGIRAGVEYLYRSQVANDRFRVAEMRACAEGTPPPQADPVWSTVQAVGMQDADVFRAMVEVINCLAPARDVLGRPEIAEKLAGPPPAPPPPPPGPDRNRLLQLLAD</sequence>
<accession>A0A1H8VJH3</accession>
<dbReference type="InterPro" id="IPR036188">
    <property type="entry name" value="FAD/NAD-bd_sf"/>
</dbReference>
<proteinExistence type="predicted"/>
<evidence type="ECO:0000313" key="3">
    <source>
        <dbReference type="Proteomes" id="UP000198960"/>
    </source>
</evidence>
<gene>
    <name evidence="2" type="ORF">SAMN05660991_03596</name>
</gene>
<reference evidence="3" key="1">
    <citation type="submission" date="2016-10" db="EMBL/GenBank/DDBJ databases">
        <authorList>
            <person name="Varghese N."/>
            <person name="Submissions S."/>
        </authorList>
    </citation>
    <scope>NUCLEOTIDE SEQUENCE [LARGE SCALE GENOMIC DNA]</scope>
    <source>
        <strain evidence="3">DSM 45413</strain>
    </source>
</reference>
<dbReference type="Gene3D" id="3.50.50.60">
    <property type="entry name" value="FAD/NAD(P)-binding domain"/>
    <property type="match status" value="1"/>
</dbReference>
<dbReference type="EMBL" id="FOEE01000012">
    <property type="protein sequence ID" value="SEP15444.1"/>
    <property type="molecule type" value="Genomic_DNA"/>
</dbReference>
<dbReference type="STRING" id="673521.SAMN05660991_03596"/>
<dbReference type="AlphaFoldDB" id="A0A1H8VJH3"/>
<dbReference type="Proteomes" id="UP000198960">
    <property type="component" value="Unassembled WGS sequence"/>
</dbReference>